<dbReference type="GO" id="GO:0016020">
    <property type="term" value="C:membrane"/>
    <property type="evidence" value="ECO:0007669"/>
    <property type="project" value="UniProtKB-SubCell"/>
</dbReference>
<dbReference type="Gene3D" id="1.20.1740.10">
    <property type="entry name" value="Amino acid/polyamine transporter I"/>
    <property type="match status" value="1"/>
</dbReference>
<dbReference type="PIRSF" id="PIRSF006060">
    <property type="entry name" value="AA_transporter"/>
    <property type="match status" value="1"/>
</dbReference>
<feature type="transmembrane region" description="Helical" evidence="5">
    <location>
        <begin position="12"/>
        <end position="37"/>
    </location>
</feature>
<feature type="transmembrane region" description="Helical" evidence="5">
    <location>
        <begin position="417"/>
        <end position="434"/>
    </location>
</feature>
<feature type="transmembrane region" description="Helical" evidence="5">
    <location>
        <begin position="287"/>
        <end position="308"/>
    </location>
</feature>
<dbReference type="GO" id="GO:0015179">
    <property type="term" value="F:L-amino acid transmembrane transporter activity"/>
    <property type="evidence" value="ECO:0007669"/>
    <property type="project" value="TreeGrafter"/>
</dbReference>
<evidence type="ECO:0008006" key="7">
    <source>
        <dbReference type="Google" id="ProtNLM"/>
    </source>
</evidence>
<gene>
    <name evidence="6" type="ORF">METZ01_LOCUS22106</name>
</gene>
<sequence length="441" mass="47878">MNQSKYQSKFNYLTVLSVVIANMVGTGVFTSLGFQLLELESGFVLLLLWVIGGVIALCGAMTYAELGAALPRSGGEYNFLGRIYHPAAGFVSGWISATIGFAGPTALAAITFAAYATSVIPNSDDIYIQQLLACSLVIILSITHASNHRNSGGLQQIFTILKIMIIILFCCAAIIANDNLQPTKIWPSKGDSGLIVSGSFAISLIYVSYAYTGWNAATYLSSELKDPQKTLPWILITGTFIVMILYVLLNFVFLKVAPIEAMKGQIEIGYIAATQAFGETGGYLTGFALALLLISTVSAMTLAGPRVLQMIGEDYYGLRLLARTNNDGIPTNAIYIQSSLAILFILTSSFESILVFAGFTLALNSFATVLSIFVLRIKRPDINRPYQISAFPLPPLIYLTLTGWTLCFVLIERPVEALFGIGMIISGLIFYFISERTKKEI</sequence>
<feature type="transmembrane region" description="Helical" evidence="5">
    <location>
        <begin position="87"/>
        <end position="115"/>
    </location>
</feature>
<feature type="transmembrane region" description="Helical" evidence="5">
    <location>
        <begin position="329"/>
        <end position="347"/>
    </location>
</feature>
<dbReference type="PANTHER" id="PTHR11785">
    <property type="entry name" value="AMINO ACID TRANSPORTER"/>
    <property type="match status" value="1"/>
</dbReference>
<feature type="transmembrane region" description="Helical" evidence="5">
    <location>
        <begin position="195"/>
        <end position="212"/>
    </location>
</feature>
<reference evidence="6" key="1">
    <citation type="submission" date="2018-05" db="EMBL/GenBank/DDBJ databases">
        <authorList>
            <person name="Lanie J.A."/>
            <person name="Ng W.-L."/>
            <person name="Kazmierczak K.M."/>
            <person name="Andrzejewski T.M."/>
            <person name="Davidsen T.M."/>
            <person name="Wayne K.J."/>
            <person name="Tettelin H."/>
            <person name="Glass J.I."/>
            <person name="Rusch D."/>
            <person name="Podicherti R."/>
            <person name="Tsui H.-C.T."/>
            <person name="Winkler M.E."/>
        </authorList>
    </citation>
    <scope>NUCLEOTIDE SEQUENCE</scope>
</reference>
<organism evidence="6">
    <name type="scientific">marine metagenome</name>
    <dbReference type="NCBI Taxonomy" id="408172"/>
    <lineage>
        <taxon>unclassified sequences</taxon>
        <taxon>metagenomes</taxon>
        <taxon>ecological metagenomes</taxon>
    </lineage>
</organism>
<feature type="transmembrane region" description="Helical" evidence="5">
    <location>
        <begin position="43"/>
        <end position="66"/>
    </location>
</feature>
<dbReference type="PANTHER" id="PTHR11785:SF512">
    <property type="entry name" value="SOBREMESA, ISOFORM B"/>
    <property type="match status" value="1"/>
</dbReference>
<dbReference type="Pfam" id="PF13520">
    <property type="entry name" value="AA_permease_2"/>
    <property type="match status" value="1"/>
</dbReference>
<feature type="transmembrane region" description="Helical" evidence="5">
    <location>
        <begin position="389"/>
        <end position="411"/>
    </location>
</feature>
<dbReference type="InterPro" id="IPR002293">
    <property type="entry name" value="AA/rel_permease1"/>
</dbReference>
<evidence type="ECO:0000256" key="3">
    <source>
        <dbReference type="ARBA" id="ARBA00022989"/>
    </source>
</evidence>
<keyword evidence="3 5" id="KW-1133">Transmembrane helix</keyword>
<evidence type="ECO:0000256" key="2">
    <source>
        <dbReference type="ARBA" id="ARBA00022692"/>
    </source>
</evidence>
<feature type="transmembrane region" description="Helical" evidence="5">
    <location>
        <begin position="127"/>
        <end position="145"/>
    </location>
</feature>
<evidence type="ECO:0000313" key="6">
    <source>
        <dbReference type="EMBL" id="SUZ69252.1"/>
    </source>
</evidence>
<evidence type="ECO:0000256" key="1">
    <source>
        <dbReference type="ARBA" id="ARBA00004141"/>
    </source>
</evidence>
<protein>
    <recommendedName>
        <fullName evidence="7">Amino acid permease/ SLC12A domain-containing protein</fullName>
    </recommendedName>
</protein>
<feature type="transmembrane region" description="Helical" evidence="5">
    <location>
        <begin position="233"/>
        <end position="253"/>
    </location>
</feature>
<comment type="subcellular location">
    <subcellularLocation>
        <location evidence="1">Membrane</location>
        <topology evidence="1">Multi-pass membrane protein</topology>
    </subcellularLocation>
</comment>
<name>A0A381PQE1_9ZZZZ</name>
<proteinExistence type="predicted"/>
<feature type="transmembrane region" description="Helical" evidence="5">
    <location>
        <begin position="157"/>
        <end position="175"/>
    </location>
</feature>
<accession>A0A381PQE1</accession>
<evidence type="ECO:0000256" key="4">
    <source>
        <dbReference type="ARBA" id="ARBA00023136"/>
    </source>
</evidence>
<dbReference type="EMBL" id="UINC01001057">
    <property type="protein sequence ID" value="SUZ69252.1"/>
    <property type="molecule type" value="Genomic_DNA"/>
</dbReference>
<feature type="transmembrane region" description="Helical" evidence="5">
    <location>
        <begin position="353"/>
        <end position="377"/>
    </location>
</feature>
<evidence type="ECO:0000256" key="5">
    <source>
        <dbReference type="SAM" id="Phobius"/>
    </source>
</evidence>
<keyword evidence="4 5" id="KW-0472">Membrane</keyword>
<keyword evidence="2 5" id="KW-0812">Transmembrane</keyword>
<dbReference type="AlphaFoldDB" id="A0A381PQE1"/>
<dbReference type="InterPro" id="IPR050598">
    <property type="entry name" value="AminoAcid_Transporter"/>
</dbReference>